<dbReference type="Gene3D" id="3.30.160.60">
    <property type="entry name" value="Classic Zinc Finger"/>
    <property type="match status" value="2"/>
</dbReference>
<protein>
    <submittedName>
        <fullName evidence="8">Zinc finger, C2H2 type</fullName>
    </submittedName>
</protein>
<evidence type="ECO:0000256" key="2">
    <source>
        <dbReference type="ARBA" id="ARBA00022737"/>
    </source>
</evidence>
<dbReference type="InterPro" id="IPR036236">
    <property type="entry name" value="Znf_C2H2_sf"/>
</dbReference>
<keyword evidence="3 5" id="KW-0863">Zinc-finger</keyword>
<dbReference type="GO" id="GO:0000981">
    <property type="term" value="F:DNA-binding transcription factor activity, RNA polymerase II-specific"/>
    <property type="evidence" value="ECO:0007669"/>
    <property type="project" value="TreeGrafter"/>
</dbReference>
<dbReference type="PANTHER" id="PTHR19818:SF139">
    <property type="entry name" value="PAIR-RULE PROTEIN ODD-PAIRED"/>
    <property type="match status" value="1"/>
</dbReference>
<evidence type="ECO:0000256" key="5">
    <source>
        <dbReference type="PROSITE-ProRule" id="PRU00042"/>
    </source>
</evidence>
<dbReference type="PANTHER" id="PTHR19818">
    <property type="entry name" value="ZINC FINGER PROTEIN ZIC AND GLI"/>
    <property type="match status" value="1"/>
</dbReference>
<keyword evidence="9" id="KW-1185">Reference proteome</keyword>
<dbReference type="FunFam" id="3.30.160.60:FF:000100">
    <property type="entry name" value="Zinc finger 45-like"/>
    <property type="match status" value="1"/>
</dbReference>
<keyword evidence="1" id="KW-0479">Metal-binding</keyword>
<evidence type="ECO:0000313" key="9">
    <source>
        <dbReference type="Proteomes" id="UP001063166"/>
    </source>
</evidence>
<organism evidence="8 9">
    <name type="scientific">Lyophyllum shimeji</name>
    <name type="common">Hon-shimeji</name>
    <name type="synonym">Tricholoma shimeji</name>
    <dbReference type="NCBI Taxonomy" id="47721"/>
    <lineage>
        <taxon>Eukaryota</taxon>
        <taxon>Fungi</taxon>
        <taxon>Dikarya</taxon>
        <taxon>Basidiomycota</taxon>
        <taxon>Agaricomycotina</taxon>
        <taxon>Agaricomycetes</taxon>
        <taxon>Agaricomycetidae</taxon>
        <taxon>Agaricales</taxon>
        <taxon>Tricholomatineae</taxon>
        <taxon>Lyophyllaceae</taxon>
        <taxon>Lyophyllum</taxon>
    </lineage>
</organism>
<dbReference type="PROSITE" id="PS50157">
    <property type="entry name" value="ZINC_FINGER_C2H2_2"/>
    <property type="match status" value="2"/>
</dbReference>
<evidence type="ECO:0000256" key="1">
    <source>
        <dbReference type="ARBA" id="ARBA00022723"/>
    </source>
</evidence>
<name>A0A9P3USJ1_LYOSH</name>
<evidence type="ECO:0000313" key="8">
    <source>
        <dbReference type="EMBL" id="GLB41246.1"/>
    </source>
</evidence>
<accession>A0A9P3USJ1</accession>
<feature type="domain" description="C2H2-type" evidence="7">
    <location>
        <begin position="43"/>
        <end position="72"/>
    </location>
</feature>
<keyword evidence="4" id="KW-0862">Zinc</keyword>
<dbReference type="AlphaFoldDB" id="A0A9P3USJ1"/>
<dbReference type="InterPro" id="IPR050329">
    <property type="entry name" value="GLI_C2H2-zinc-finger"/>
</dbReference>
<evidence type="ECO:0000256" key="6">
    <source>
        <dbReference type="SAM" id="MobiDB-lite"/>
    </source>
</evidence>
<dbReference type="SUPFAM" id="SSF57667">
    <property type="entry name" value="beta-beta-alpha zinc fingers"/>
    <property type="match status" value="1"/>
</dbReference>
<sequence length="366" mass="39937">MAPKTAKDINTEPCEVCGAVIRYKADVPRHRRLHLTDKTAMMYKCPFDGCQYRNLQKSNLNNHISTHTGEKPHACPDCEFRTADPGSLTRHRKRTHGYVPKHNVNGGAKARPVGTKQSRRHAPYLRRASEESSSASSSSSPEDIPDESLDFSTFLNFPPSACGPVDTNCDAPRDKQFSYTWDKDLFHPEEPCASFNLQPCTSSTPVPVPSHIFPAASAARQLLNVNEYNFDIMDAFLDQYPSTPASPATQPEYLAITSADNDIPHGQISSAADPQWSIDFSMPRLPLQPPTCHISSSEAFFYGSLISCASSSPSLSAFSFSDVPSPPSSHSGPSPPDVFFADPPSTGLSLPGDALDFVFPVPISVY</sequence>
<evidence type="ECO:0000256" key="4">
    <source>
        <dbReference type="ARBA" id="ARBA00022833"/>
    </source>
</evidence>
<feature type="compositionally biased region" description="Low complexity" evidence="6">
    <location>
        <begin position="131"/>
        <end position="142"/>
    </location>
</feature>
<reference evidence="8" key="1">
    <citation type="submission" date="2022-07" db="EMBL/GenBank/DDBJ databases">
        <title>The genome of Lyophyllum shimeji provides insight into the initial evolution of ectomycorrhizal fungal genome.</title>
        <authorList>
            <person name="Kobayashi Y."/>
            <person name="Shibata T."/>
            <person name="Hirakawa H."/>
            <person name="Shigenobu S."/>
            <person name="Nishiyama T."/>
            <person name="Yamada A."/>
            <person name="Hasebe M."/>
            <person name="Kawaguchi M."/>
        </authorList>
    </citation>
    <scope>NUCLEOTIDE SEQUENCE</scope>
    <source>
        <strain evidence="8">AT787</strain>
    </source>
</reference>
<dbReference type="InterPro" id="IPR013087">
    <property type="entry name" value="Znf_C2H2_type"/>
</dbReference>
<dbReference type="GO" id="GO:0008270">
    <property type="term" value="F:zinc ion binding"/>
    <property type="evidence" value="ECO:0007669"/>
    <property type="project" value="UniProtKB-KW"/>
</dbReference>
<dbReference type="OrthoDB" id="654211at2759"/>
<keyword evidence="2" id="KW-0677">Repeat</keyword>
<comment type="caution">
    <text evidence="8">The sequence shown here is derived from an EMBL/GenBank/DDBJ whole genome shotgun (WGS) entry which is preliminary data.</text>
</comment>
<feature type="domain" description="C2H2-type" evidence="7">
    <location>
        <begin position="12"/>
        <end position="39"/>
    </location>
</feature>
<dbReference type="GO" id="GO:0005634">
    <property type="term" value="C:nucleus"/>
    <property type="evidence" value="ECO:0007669"/>
    <property type="project" value="UniProtKB-ARBA"/>
</dbReference>
<dbReference type="PROSITE" id="PS00028">
    <property type="entry name" value="ZINC_FINGER_C2H2_1"/>
    <property type="match status" value="1"/>
</dbReference>
<evidence type="ECO:0000256" key="3">
    <source>
        <dbReference type="ARBA" id="ARBA00022771"/>
    </source>
</evidence>
<proteinExistence type="predicted"/>
<dbReference type="Proteomes" id="UP001063166">
    <property type="component" value="Unassembled WGS sequence"/>
</dbReference>
<dbReference type="SMART" id="SM00355">
    <property type="entry name" value="ZnF_C2H2"/>
    <property type="match status" value="3"/>
</dbReference>
<dbReference type="EMBL" id="BRPK01000009">
    <property type="protein sequence ID" value="GLB41246.1"/>
    <property type="molecule type" value="Genomic_DNA"/>
</dbReference>
<evidence type="ECO:0000259" key="7">
    <source>
        <dbReference type="PROSITE" id="PS50157"/>
    </source>
</evidence>
<dbReference type="GO" id="GO:0000978">
    <property type="term" value="F:RNA polymerase II cis-regulatory region sequence-specific DNA binding"/>
    <property type="evidence" value="ECO:0007669"/>
    <property type="project" value="TreeGrafter"/>
</dbReference>
<dbReference type="GO" id="GO:0045944">
    <property type="term" value="P:positive regulation of transcription by RNA polymerase II"/>
    <property type="evidence" value="ECO:0007669"/>
    <property type="project" value="UniProtKB-ARBA"/>
</dbReference>
<gene>
    <name evidence="8" type="ORF">LshimejAT787_0904610</name>
</gene>
<feature type="region of interest" description="Disordered" evidence="6">
    <location>
        <begin position="86"/>
        <end position="150"/>
    </location>
</feature>